<dbReference type="AlphaFoldDB" id="A0A1I1KTB7"/>
<dbReference type="GO" id="GO:0005524">
    <property type="term" value="F:ATP binding"/>
    <property type="evidence" value="ECO:0007669"/>
    <property type="project" value="UniProtKB-KW"/>
</dbReference>
<organism evidence="2 3">
    <name type="scientific">Massilia yuzhufengensis</name>
    <dbReference type="NCBI Taxonomy" id="1164594"/>
    <lineage>
        <taxon>Bacteria</taxon>
        <taxon>Pseudomonadati</taxon>
        <taxon>Pseudomonadota</taxon>
        <taxon>Betaproteobacteria</taxon>
        <taxon>Burkholderiales</taxon>
        <taxon>Oxalobacteraceae</taxon>
        <taxon>Telluria group</taxon>
        <taxon>Massilia</taxon>
    </lineage>
</organism>
<dbReference type="Proteomes" id="UP000198639">
    <property type="component" value="Unassembled WGS sequence"/>
</dbReference>
<gene>
    <name evidence="1" type="primary">gatC</name>
    <name evidence="2" type="ORF">SAMN05216204_10832</name>
</gene>
<dbReference type="GO" id="GO:0050566">
    <property type="term" value="F:asparaginyl-tRNA synthase (glutamine-hydrolyzing) activity"/>
    <property type="evidence" value="ECO:0007669"/>
    <property type="project" value="RHEA"/>
</dbReference>
<comment type="function">
    <text evidence="1">Allows the formation of correctly charged Asn-tRNA(Asn) or Gln-tRNA(Gln) through the transamidation of misacylated Asp-tRNA(Asn) or Glu-tRNA(Gln) in organisms which lack either or both of asparaginyl-tRNA or glutaminyl-tRNA synthetases. The reaction takes place in the presence of glutamine and ATP through an activated phospho-Asp-tRNA(Asn) or phospho-Glu-tRNA(Gln).</text>
</comment>
<dbReference type="GO" id="GO:0006412">
    <property type="term" value="P:translation"/>
    <property type="evidence" value="ECO:0007669"/>
    <property type="project" value="UniProtKB-UniRule"/>
</dbReference>
<keyword evidence="3" id="KW-1185">Reference proteome</keyword>
<dbReference type="PANTHER" id="PTHR15004">
    <property type="entry name" value="GLUTAMYL-TRNA(GLN) AMIDOTRANSFERASE SUBUNIT C, MITOCHONDRIAL"/>
    <property type="match status" value="1"/>
</dbReference>
<dbReference type="STRING" id="1164594.SAMN05216204_10832"/>
<reference evidence="3" key="1">
    <citation type="submission" date="2016-10" db="EMBL/GenBank/DDBJ databases">
        <authorList>
            <person name="Varghese N."/>
            <person name="Submissions S."/>
        </authorList>
    </citation>
    <scope>NUCLEOTIDE SEQUENCE [LARGE SCALE GENOMIC DNA]</scope>
    <source>
        <strain evidence="3">CGMCC 1.12041</strain>
    </source>
</reference>
<keyword evidence="1" id="KW-0067">ATP-binding</keyword>
<dbReference type="InterPro" id="IPR036113">
    <property type="entry name" value="Asp/Glu-ADT_sf_sub_c"/>
</dbReference>
<dbReference type="Pfam" id="PF02686">
    <property type="entry name" value="GatC"/>
    <property type="match status" value="1"/>
</dbReference>
<evidence type="ECO:0000313" key="2">
    <source>
        <dbReference type="EMBL" id="SFC61393.1"/>
    </source>
</evidence>
<dbReference type="RefSeq" id="WP_091874034.1">
    <property type="nucleotide sequence ID" value="NZ_FOLD01000008.1"/>
</dbReference>
<dbReference type="InterPro" id="IPR003837">
    <property type="entry name" value="GatC"/>
</dbReference>
<keyword evidence="1" id="KW-0547">Nucleotide-binding</keyword>
<sequence>MSLTLSDVKRIANLAQLEMDEAHAETALVELNGIFALAEQMQAVDTTGVAPLSQPLAAILALPLRLRDDVVTEENRREDYQAPAPKAQDGLYLVPKVIE</sequence>
<dbReference type="GO" id="GO:0050567">
    <property type="term" value="F:glutaminyl-tRNA synthase (glutamine-hydrolyzing) activity"/>
    <property type="evidence" value="ECO:0007669"/>
    <property type="project" value="UniProtKB-UniRule"/>
</dbReference>
<accession>A0A1I1KTB7</accession>
<dbReference type="OrthoDB" id="9794326at2"/>
<comment type="similarity">
    <text evidence="1">Belongs to the GatC family.</text>
</comment>
<proteinExistence type="inferred from homology"/>
<keyword evidence="1" id="KW-0648">Protein biosynthesis</keyword>
<keyword evidence="2" id="KW-0808">Transferase</keyword>
<dbReference type="Gene3D" id="1.10.20.60">
    <property type="entry name" value="Glu-tRNAGln amidotransferase C subunit, N-terminal domain"/>
    <property type="match status" value="1"/>
</dbReference>
<comment type="catalytic activity">
    <reaction evidence="1">
        <text>L-aspartyl-tRNA(Asn) + L-glutamine + ATP + H2O = L-asparaginyl-tRNA(Asn) + L-glutamate + ADP + phosphate + 2 H(+)</text>
        <dbReference type="Rhea" id="RHEA:14513"/>
        <dbReference type="Rhea" id="RHEA-COMP:9674"/>
        <dbReference type="Rhea" id="RHEA-COMP:9677"/>
        <dbReference type="ChEBI" id="CHEBI:15377"/>
        <dbReference type="ChEBI" id="CHEBI:15378"/>
        <dbReference type="ChEBI" id="CHEBI:29985"/>
        <dbReference type="ChEBI" id="CHEBI:30616"/>
        <dbReference type="ChEBI" id="CHEBI:43474"/>
        <dbReference type="ChEBI" id="CHEBI:58359"/>
        <dbReference type="ChEBI" id="CHEBI:78515"/>
        <dbReference type="ChEBI" id="CHEBI:78516"/>
        <dbReference type="ChEBI" id="CHEBI:456216"/>
    </reaction>
</comment>
<comment type="subunit">
    <text evidence="1">Heterotrimer of A, B and C subunits.</text>
</comment>
<dbReference type="SUPFAM" id="SSF141000">
    <property type="entry name" value="Glu-tRNAGln amidotransferase C subunit"/>
    <property type="match status" value="1"/>
</dbReference>
<dbReference type="GO" id="GO:0070681">
    <property type="term" value="P:glutaminyl-tRNAGln biosynthesis via transamidation"/>
    <property type="evidence" value="ECO:0007669"/>
    <property type="project" value="TreeGrafter"/>
</dbReference>
<dbReference type="GO" id="GO:0006450">
    <property type="term" value="P:regulation of translational fidelity"/>
    <property type="evidence" value="ECO:0007669"/>
    <property type="project" value="InterPro"/>
</dbReference>
<dbReference type="EMBL" id="FOLD01000008">
    <property type="protein sequence ID" value="SFC61393.1"/>
    <property type="molecule type" value="Genomic_DNA"/>
</dbReference>
<protein>
    <recommendedName>
        <fullName evidence="1">Aspartyl/glutamyl-tRNA(Asn/Gln) amidotransferase subunit C</fullName>
        <shortName evidence="1">Asp/Glu-ADT subunit C</shortName>
        <ecNumber evidence="1">6.3.5.-</ecNumber>
    </recommendedName>
</protein>
<comment type="catalytic activity">
    <reaction evidence="1">
        <text>L-glutamyl-tRNA(Gln) + L-glutamine + ATP + H2O = L-glutaminyl-tRNA(Gln) + L-glutamate + ADP + phosphate + H(+)</text>
        <dbReference type="Rhea" id="RHEA:17521"/>
        <dbReference type="Rhea" id="RHEA-COMP:9681"/>
        <dbReference type="Rhea" id="RHEA-COMP:9684"/>
        <dbReference type="ChEBI" id="CHEBI:15377"/>
        <dbReference type="ChEBI" id="CHEBI:15378"/>
        <dbReference type="ChEBI" id="CHEBI:29985"/>
        <dbReference type="ChEBI" id="CHEBI:30616"/>
        <dbReference type="ChEBI" id="CHEBI:43474"/>
        <dbReference type="ChEBI" id="CHEBI:58359"/>
        <dbReference type="ChEBI" id="CHEBI:78520"/>
        <dbReference type="ChEBI" id="CHEBI:78521"/>
        <dbReference type="ChEBI" id="CHEBI:456216"/>
    </reaction>
</comment>
<name>A0A1I1KTB7_9BURK</name>
<dbReference type="GO" id="GO:0016740">
    <property type="term" value="F:transferase activity"/>
    <property type="evidence" value="ECO:0007669"/>
    <property type="project" value="UniProtKB-KW"/>
</dbReference>
<evidence type="ECO:0000313" key="3">
    <source>
        <dbReference type="Proteomes" id="UP000198639"/>
    </source>
</evidence>
<dbReference type="NCBIfam" id="TIGR00135">
    <property type="entry name" value="gatC"/>
    <property type="match status" value="1"/>
</dbReference>
<dbReference type="HAMAP" id="MF_00122">
    <property type="entry name" value="GatC"/>
    <property type="match status" value="1"/>
</dbReference>
<dbReference type="EC" id="6.3.5.-" evidence="1"/>
<dbReference type="PANTHER" id="PTHR15004:SF0">
    <property type="entry name" value="GLUTAMYL-TRNA(GLN) AMIDOTRANSFERASE SUBUNIT C, MITOCHONDRIAL"/>
    <property type="match status" value="1"/>
</dbReference>
<evidence type="ECO:0000256" key="1">
    <source>
        <dbReference type="HAMAP-Rule" id="MF_00122"/>
    </source>
</evidence>
<keyword evidence="1" id="KW-0436">Ligase</keyword>